<dbReference type="PANTHER" id="PTHR48228">
    <property type="entry name" value="SUCCINYL-COA--D-CITRAMALATE COA-TRANSFERASE"/>
    <property type="match status" value="1"/>
</dbReference>
<dbReference type="GO" id="GO:0016740">
    <property type="term" value="F:transferase activity"/>
    <property type="evidence" value="ECO:0007669"/>
    <property type="project" value="UniProtKB-KW"/>
</dbReference>
<organism evidence="1 2">
    <name type="scientific">Sphingomicrobium clamense</name>
    <dbReference type="NCBI Taxonomy" id="2851013"/>
    <lineage>
        <taxon>Bacteria</taxon>
        <taxon>Pseudomonadati</taxon>
        <taxon>Pseudomonadota</taxon>
        <taxon>Alphaproteobacteria</taxon>
        <taxon>Sphingomonadales</taxon>
        <taxon>Sphingomonadaceae</taxon>
        <taxon>Sphingomicrobium</taxon>
    </lineage>
</organism>
<dbReference type="EMBL" id="JAHVAH010000001">
    <property type="protein sequence ID" value="MBW0145345.1"/>
    <property type="molecule type" value="Genomic_DNA"/>
</dbReference>
<dbReference type="InterPro" id="IPR050509">
    <property type="entry name" value="CoA-transferase_III"/>
</dbReference>
<protein>
    <submittedName>
        <fullName evidence="1">CoA transferase</fullName>
    </submittedName>
</protein>
<name>A0ABS6V700_9SPHN</name>
<evidence type="ECO:0000313" key="1">
    <source>
        <dbReference type="EMBL" id="MBW0145345.1"/>
    </source>
</evidence>
<dbReference type="RefSeq" id="WP_218633260.1">
    <property type="nucleotide sequence ID" value="NZ_JAHVAH010000001.1"/>
</dbReference>
<dbReference type="Pfam" id="PF02515">
    <property type="entry name" value="CoA_transf_3"/>
    <property type="match status" value="1"/>
</dbReference>
<keyword evidence="1" id="KW-0808">Transferase</keyword>
<accession>A0ABS6V700</accession>
<dbReference type="InterPro" id="IPR003673">
    <property type="entry name" value="CoA-Trfase_fam_III"/>
</dbReference>
<dbReference type="Proteomes" id="UP000698028">
    <property type="component" value="Unassembled WGS sequence"/>
</dbReference>
<evidence type="ECO:0000313" key="2">
    <source>
        <dbReference type="Proteomes" id="UP000698028"/>
    </source>
</evidence>
<comment type="caution">
    <text evidence="1">The sequence shown here is derived from an EMBL/GenBank/DDBJ whole genome shotgun (WGS) entry which is preliminary data.</text>
</comment>
<dbReference type="PANTHER" id="PTHR48228:SF5">
    <property type="entry name" value="ALPHA-METHYLACYL-COA RACEMASE"/>
    <property type="match status" value="1"/>
</dbReference>
<reference evidence="1 2" key="1">
    <citation type="submission" date="2021-07" db="EMBL/GenBank/DDBJ databases">
        <title>The draft genome sequence of Sphingomicrobium sp. B8.</title>
        <authorList>
            <person name="Mu L."/>
        </authorList>
    </citation>
    <scope>NUCLEOTIDE SEQUENCE [LARGE SCALE GENOMIC DNA]</scope>
    <source>
        <strain evidence="1 2">B8</strain>
    </source>
</reference>
<proteinExistence type="predicted"/>
<gene>
    <name evidence="1" type="ORF">KTQ36_08565</name>
</gene>
<sequence length="369" mass="39101">MAGPLHGIRIIELAGLGPAPFCGMLLADHGADVIRIERAGLLSIPNDPTLRGRRSLALDLRREDARDAMRKLVVKSDALIDPYRPGKLETLGLGPGDLHAIKPELVIGRLTGWGQHGPLSERAGHDIDYLALSGMLSLVGPADGRPTPPANLVADYAGGALMLAFAMTAALREVAAGAGEGRVIDCAMSEASAYLGTFLYGMRNAGLWRDEREANLLDGGAGLYGTYACADGRYLAIGAIEPAFRNALVEGLGLSGDPLFSDSLDPSQWPAQREAVAVRIAQKNRDEWLAIFEGADACVAPVLSMAEAPADPHNRARDVFLDTPHGPLPTPAPRYGKDPEPLAEAREAEDLLAELGYSPDQIATLLDNP</sequence>
<keyword evidence="2" id="KW-1185">Reference proteome</keyword>